<evidence type="ECO:0000313" key="2">
    <source>
        <dbReference type="Proteomes" id="UP000887116"/>
    </source>
</evidence>
<accession>A0A8X6HL99</accession>
<name>A0A8X6HL99_TRICU</name>
<reference evidence="1" key="1">
    <citation type="submission" date="2020-07" db="EMBL/GenBank/DDBJ databases">
        <title>Multicomponent nature underlies the extraordinary mechanical properties of spider dragline silk.</title>
        <authorList>
            <person name="Kono N."/>
            <person name="Nakamura H."/>
            <person name="Mori M."/>
            <person name="Yoshida Y."/>
            <person name="Ohtoshi R."/>
            <person name="Malay A.D."/>
            <person name="Moran D.A.P."/>
            <person name="Tomita M."/>
            <person name="Numata K."/>
            <person name="Arakawa K."/>
        </authorList>
    </citation>
    <scope>NUCLEOTIDE SEQUENCE</scope>
</reference>
<comment type="caution">
    <text evidence="1">The sequence shown here is derived from an EMBL/GenBank/DDBJ whole genome shotgun (WGS) entry which is preliminary data.</text>
</comment>
<keyword evidence="2" id="KW-1185">Reference proteome</keyword>
<evidence type="ECO:0000313" key="1">
    <source>
        <dbReference type="EMBL" id="GFR25982.1"/>
    </source>
</evidence>
<dbReference type="EMBL" id="BMAO01038615">
    <property type="protein sequence ID" value="GFR25982.1"/>
    <property type="molecule type" value="Genomic_DNA"/>
</dbReference>
<dbReference type="Proteomes" id="UP000887116">
    <property type="component" value="Unassembled WGS sequence"/>
</dbReference>
<proteinExistence type="predicted"/>
<gene>
    <name evidence="1" type="ORF">TNCT_320951</name>
</gene>
<dbReference type="OrthoDB" id="6432499at2759"/>
<sequence>MIDDLETAIQKVLGVSCLFFADDVLIWDTESKIHSLEETLNISLHNLATWAKPNKMEVSVEKTISQRFTLSTKQHLFHLEYKGLPLKQMSLSKYHETSLDCKLHWGTHIVEASEKGLKRLNLLKRLTAT</sequence>
<dbReference type="AlphaFoldDB" id="A0A8X6HL99"/>
<evidence type="ECO:0008006" key="3">
    <source>
        <dbReference type="Google" id="ProtNLM"/>
    </source>
</evidence>
<protein>
    <recommendedName>
        <fullName evidence="3">Reverse transcriptase domain-containing protein</fullName>
    </recommendedName>
</protein>
<organism evidence="1 2">
    <name type="scientific">Trichonephila clavata</name>
    <name type="common">Joro spider</name>
    <name type="synonym">Nephila clavata</name>
    <dbReference type="NCBI Taxonomy" id="2740835"/>
    <lineage>
        <taxon>Eukaryota</taxon>
        <taxon>Metazoa</taxon>
        <taxon>Ecdysozoa</taxon>
        <taxon>Arthropoda</taxon>
        <taxon>Chelicerata</taxon>
        <taxon>Arachnida</taxon>
        <taxon>Araneae</taxon>
        <taxon>Araneomorphae</taxon>
        <taxon>Entelegynae</taxon>
        <taxon>Araneoidea</taxon>
        <taxon>Nephilidae</taxon>
        <taxon>Trichonephila</taxon>
    </lineage>
</organism>